<feature type="region of interest" description="Disordered" evidence="1">
    <location>
        <begin position="34"/>
        <end position="79"/>
    </location>
</feature>
<keyword evidence="3" id="KW-1185">Reference proteome</keyword>
<organism evidence="2 3">
    <name type="scientific">Eumeta variegata</name>
    <name type="common">Bagworm moth</name>
    <name type="synonym">Eumeta japonica</name>
    <dbReference type="NCBI Taxonomy" id="151549"/>
    <lineage>
        <taxon>Eukaryota</taxon>
        <taxon>Metazoa</taxon>
        <taxon>Ecdysozoa</taxon>
        <taxon>Arthropoda</taxon>
        <taxon>Hexapoda</taxon>
        <taxon>Insecta</taxon>
        <taxon>Pterygota</taxon>
        <taxon>Neoptera</taxon>
        <taxon>Endopterygota</taxon>
        <taxon>Lepidoptera</taxon>
        <taxon>Glossata</taxon>
        <taxon>Ditrysia</taxon>
        <taxon>Tineoidea</taxon>
        <taxon>Psychidae</taxon>
        <taxon>Oiketicinae</taxon>
        <taxon>Eumeta</taxon>
    </lineage>
</organism>
<evidence type="ECO:0000313" key="3">
    <source>
        <dbReference type="Proteomes" id="UP000299102"/>
    </source>
</evidence>
<gene>
    <name evidence="2" type="ORF">EVAR_65582_1</name>
</gene>
<comment type="caution">
    <text evidence="2">The sequence shown here is derived from an EMBL/GenBank/DDBJ whole genome shotgun (WGS) entry which is preliminary data.</text>
</comment>
<proteinExistence type="predicted"/>
<dbReference type="AlphaFoldDB" id="A0A4C1Z062"/>
<evidence type="ECO:0000256" key="1">
    <source>
        <dbReference type="SAM" id="MobiDB-lite"/>
    </source>
</evidence>
<reference evidence="2 3" key="1">
    <citation type="journal article" date="2019" name="Commun. Biol.">
        <title>The bagworm genome reveals a unique fibroin gene that provides high tensile strength.</title>
        <authorList>
            <person name="Kono N."/>
            <person name="Nakamura H."/>
            <person name="Ohtoshi R."/>
            <person name="Tomita M."/>
            <person name="Numata K."/>
            <person name="Arakawa K."/>
        </authorList>
    </citation>
    <scope>NUCLEOTIDE SEQUENCE [LARGE SCALE GENOMIC DNA]</scope>
</reference>
<protein>
    <submittedName>
        <fullName evidence="2">Uncharacterized protein</fullName>
    </submittedName>
</protein>
<dbReference type="Proteomes" id="UP000299102">
    <property type="component" value="Unassembled WGS sequence"/>
</dbReference>
<evidence type="ECO:0000313" key="2">
    <source>
        <dbReference type="EMBL" id="GBP81976.1"/>
    </source>
</evidence>
<name>A0A4C1Z062_EUMVA</name>
<feature type="compositionally biased region" description="Basic and acidic residues" evidence="1">
    <location>
        <begin position="70"/>
        <end position="79"/>
    </location>
</feature>
<feature type="compositionally biased region" description="Basic residues" evidence="1">
    <location>
        <begin position="56"/>
        <end position="68"/>
    </location>
</feature>
<accession>A0A4C1Z062</accession>
<sequence length="79" mass="8776">MDIRILKAVIIKVKKGMLSWLTDLGMTNEGVTSELRDRRTGHGPLPVSGRGQSGSLRKKGQSRIRCHRPSGTERSFKSD</sequence>
<dbReference type="EMBL" id="BGZK01001541">
    <property type="protein sequence ID" value="GBP81976.1"/>
    <property type="molecule type" value="Genomic_DNA"/>
</dbReference>